<gene>
    <name evidence="1" type="ORF">MM415B01455_0011</name>
</gene>
<name>A0A6M3IMP6_9ZZZZ</name>
<reference evidence="1" key="1">
    <citation type="submission" date="2020-03" db="EMBL/GenBank/DDBJ databases">
        <title>The deep terrestrial virosphere.</title>
        <authorList>
            <person name="Holmfeldt K."/>
            <person name="Nilsson E."/>
            <person name="Simone D."/>
            <person name="Lopez-Fernandez M."/>
            <person name="Wu X."/>
            <person name="de Brujin I."/>
            <person name="Lundin D."/>
            <person name="Andersson A."/>
            <person name="Bertilsson S."/>
            <person name="Dopson M."/>
        </authorList>
    </citation>
    <scope>NUCLEOTIDE SEQUENCE</scope>
    <source>
        <strain evidence="1">MM415B01455</strain>
    </source>
</reference>
<proteinExistence type="predicted"/>
<evidence type="ECO:0000313" key="1">
    <source>
        <dbReference type="EMBL" id="QJA58408.1"/>
    </source>
</evidence>
<dbReference type="EMBL" id="MT141322">
    <property type="protein sequence ID" value="QJA58408.1"/>
    <property type="molecule type" value="Genomic_DNA"/>
</dbReference>
<protein>
    <submittedName>
        <fullName evidence="1">Putative structural protein</fullName>
    </submittedName>
</protein>
<sequence>MGFEKPVANDTYGHYEENHIHEVIHSKEIVTQPAIGANIQFTLDAVDLDANNNFYVRRWDVLQFNNEVMGSVILINVTVPAAPVVTVSPSEVTDQFPGLVAGEEIIIATSAFSEGSGQPEGAVSGTWEYSNTAQIIKETIGYTGTEMVNQLWFDVTSKGQSIPAYYFKGQIDIDYRMALKIDGALLWGKETTNVIIDPDTGRPIKTTEGLIPYIRRVGNEQTCGAGVFDVDEFDAMDNTLDREFAGNYILGLLGIALHQDIENGLVAYFANTNITYAKQATNGVLFNSNEALSASVNFTYLTKSERTFLMKRMGVFNNRKLYGADGYNAPRMGVWMPINRRKDPVSGNMVDSVGTRYRALGKYSRRMEVWQVGGAGEGLKVTEFDKRNTYQRCHVGAHFRGGNQFVLMET</sequence>
<accession>A0A6M3IMP6</accession>
<organism evidence="1">
    <name type="scientific">viral metagenome</name>
    <dbReference type="NCBI Taxonomy" id="1070528"/>
    <lineage>
        <taxon>unclassified sequences</taxon>
        <taxon>metagenomes</taxon>
        <taxon>organismal metagenomes</taxon>
    </lineage>
</organism>
<dbReference type="AlphaFoldDB" id="A0A6M3IMP6"/>